<organism evidence="1 2">
    <name type="scientific">Phaseolus vulgaris</name>
    <name type="common">Kidney bean</name>
    <name type="synonym">French bean</name>
    <dbReference type="NCBI Taxonomy" id="3885"/>
    <lineage>
        <taxon>Eukaryota</taxon>
        <taxon>Viridiplantae</taxon>
        <taxon>Streptophyta</taxon>
        <taxon>Embryophyta</taxon>
        <taxon>Tracheophyta</taxon>
        <taxon>Spermatophyta</taxon>
        <taxon>Magnoliopsida</taxon>
        <taxon>eudicotyledons</taxon>
        <taxon>Gunneridae</taxon>
        <taxon>Pentapetalae</taxon>
        <taxon>rosids</taxon>
        <taxon>fabids</taxon>
        <taxon>Fabales</taxon>
        <taxon>Fabaceae</taxon>
        <taxon>Papilionoideae</taxon>
        <taxon>50 kb inversion clade</taxon>
        <taxon>NPAAA clade</taxon>
        <taxon>indigoferoid/millettioid clade</taxon>
        <taxon>Phaseoleae</taxon>
        <taxon>Phaseolus</taxon>
    </lineage>
</organism>
<dbReference type="EMBL" id="CM002289">
    <property type="protein sequence ID" value="ESW29389.1"/>
    <property type="molecule type" value="Genomic_DNA"/>
</dbReference>
<dbReference type="AlphaFoldDB" id="V7CGY2"/>
<gene>
    <name evidence="1" type="ORF">PHAVU_002G066600g</name>
</gene>
<evidence type="ECO:0000313" key="2">
    <source>
        <dbReference type="Proteomes" id="UP000000226"/>
    </source>
</evidence>
<dbReference type="OrthoDB" id="1725351at2759"/>
<reference evidence="2" key="1">
    <citation type="journal article" date="2014" name="Nat. Genet.">
        <title>A reference genome for common bean and genome-wide analysis of dual domestications.</title>
        <authorList>
            <person name="Schmutz J."/>
            <person name="McClean P.E."/>
            <person name="Mamidi S."/>
            <person name="Wu G.A."/>
            <person name="Cannon S.B."/>
            <person name="Grimwood J."/>
            <person name="Jenkins J."/>
            <person name="Shu S."/>
            <person name="Song Q."/>
            <person name="Chavarro C."/>
            <person name="Torres-Torres M."/>
            <person name="Geffroy V."/>
            <person name="Moghaddam S.M."/>
            <person name="Gao D."/>
            <person name="Abernathy B."/>
            <person name="Barry K."/>
            <person name="Blair M."/>
            <person name="Brick M.A."/>
            <person name="Chovatia M."/>
            <person name="Gepts P."/>
            <person name="Goodstein D.M."/>
            <person name="Gonzales M."/>
            <person name="Hellsten U."/>
            <person name="Hyten D.L."/>
            <person name="Jia G."/>
            <person name="Kelly J.D."/>
            <person name="Kudrna D."/>
            <person name="Lee R."/>
            <person name="Richard M.M."/>
            <person name="Miklas P.N."/>
            <person name="Osorno J.M."/>
            <person name="Rodrigues J."/>
            <person name="Thareau V."/>
            <person name="Urrea C.A."/>
            <person name="Wang M."/>
            <person name="Yu Y."/>
            <person name="Zhang M."/>
            <person name="Wing R.A."/>
            <person name="Cregan P.B."/>
            <person name="Rokhsar D.S."/>
            <person name="Jackson S.A."/>
        </authorList>
    </citation>
    <scope>NUCLEOTIDE SEQUENCE [LARGE SCALE GENOMIC DNA]</scope>
    <source>
        <strain evidence="2">cv. G19833</strain>
    </source>
</reference>
<dbReference type="Proteomes" id="UP000000226">
    <property type="component" value="Chromosome 2"/>
</dbReference>
<dbReference type="Gramene" id="ESW29389">
    <property type="protein sequence ID" value="ESW29389"/>
    <property type="gene ID" value="PHAVU_002G066600g"/>
</dbReference>
<accession>V7CGY2</accession>
<keyword evidence="2" id="KW-1185">Reference proteome</keyword>
<protein>
    <submittedName>
        <fullName evidence="1">Uncharacterized protein</fullName>
    </submittedName>
</protein>
<proteinExistence type="predicted"/>
<sequence length="73" mass="8751">MEHCNEEAFVNLVEDDKVSVGVCKRGSIVGYGYNNEVIMRKYLCSKARLRYKKHLMREDRKRYHRPLTRTKCK</sequence>
<evidence type="ECO:0000313" key="1">
    <source>
        <dbReference type="EMBL" id="ESW29389.1"/>
    </source>
</evidence>
<name>V7CGY2_PHAVU</name>